<keyword evidence="4 6" id="KW-0472">Membrane</keyword>
<organism evidence="8">
    <name type="scientific">Medioppia subpectinata</name>
    <dbReference type="NCBI Taxonomy" id="1979941"/>
    <lineage>
        <taxon>Eukaryota</taxon>
        <taxon>Metazoa</taxon>
        <taxon>Ecdysozoa</taxon>
        <taxon>Arthropoda</taxon>
        <taxon>Chelicerata</taxon>
        <taxon>Arachnida</taxon>
        <taxon>Acari</taxon>
        <taxon>Acariformes</taxon>
        <taxon>Sarcoptiformes</taxon>
        <taxon>Oribatida</taxon>
        <taxon>Brachypylina</taxon>
        <taxon>Oppioidea</taxon>
        <taxon>Oppiidae</taxon>
        <taxon>Medioppia</taxon>
    </lineage>
</organism>
<evidence type="ECO:0000256" key="3">
    <source>
        <dbReference type="ARBA" id="ARBA00022989"/>
    </source>
</evidence>
<feature type="domain" description="Amino acid transporter transmembrane" evidence="7">
    <location>
        <begin position="34"/>
        <end position="397"/>
    </location>
</feature>
<accession>A0A7R9KG26</accession>
<feature type="transmembrane region" description="Helical" evidence="6">
    <location>
        <begin position="368"/>
        <end position="390"/>
    </location>
</feature>
<feature type="transmembrane region" description="Helical" evidence="6">
    <location>
        <begin position="68"/>
        <end position="90"/>
    </location>
</feature>
<dbReference type="FunFam" id="1.20.1740.10:FF:000052">
    <property type="entry name" value="Lysine histidine transporter-like 3"/>
    <property type="match status" value="1"/>
</dbReference>
<feature type="compositionally biased region" description="Polar residues" evidence="5">
    <location>
        <begin position="458"/>
        <end position="476"/>
    </location>
</feature>
<dbReference type="GO" id="GO:0005774">
    <property type="term" value="C:vacuolar membrane"/>
    <property type="evidence" value="ECO:0007669"/>
    <property type="project" value="TreeGrafter"/>
</dbReference>
<dbReference type="EMBL" id="OC855578">
    <property type="protein sequence ID" value="CAD7622270.1"/>
    <property type="molecule type" value="Genomic_DNA"/>
</dbReference>
<gene>
    <name evidence="8" type="ORF">OSB1V03_LOCUS2735</name>
</gene>
<dbReference type="AlphaFoldDB" id="A0A7R9KG26"/>
<evidence type="ECO:0000256" key="4">
    <source>
        <dbReference type="ARBA" id="ARBA00023136"/>
    </source>
</evidence>
<feature type="transmembrane region" description="Helical" evidence="6">
    <location>
        <begin position="345"/>
        <end position="362"/>
    </location>
</feature>
<name>A0A7R9KG26_9ACAR</name>
<evidence type="ECO:0000313" key="9">
    <source>
        <dbReference type="Proteomes" id="UP000759131"/>
    </source>
</evidence>
<dbReference type="Proteomes" id="UP000759131">
    <property type="component" value="Unassembled WGS sequence"/>
</dbReference>
<keyword evidence="3 6" id="KW-1133">Transmembrane helix</keyword>
<feature type="transmembrane region" description="Helical" evidence="6">
    <location>
        <begin position="306"/>
        <end position="324"/>
    </location>
</feature>
<feature type="region of interest" description="Disordered" evidence="5">
    <location>
        <begin position="1"/>
        <end position="21"/>
    </location>
</feature>
<feature type="compositionally biased region" description="Low complexity" evidence="5">
    <location>
        <begin position="9"/>
        <end position="21"/>
    </location>
</feature>
<comment type="subcellular location">
    <subcellularLocation>
        <location evidence="1">Membrane</location>
        <topology evidence="1">Multi-pass membrane protein</topology>
    </subcellularLocation>
</comment>
<evidence type="ECO:0000256" key="2">
    <source>
        <dbReference type="ARBA" id="ARBA00022692"/>
    </source>
</evidence>
<evidence type="ECO:0000313" key="8">
    <source>
        <dbReference type="EMBL" id="CAD7622270.1"/>
    </source>
</evidence>
<dbReference type="Pfam" id="PF01490">
    <property type="entry name" value="Aa_trans"/>
    <property type="match status" value="1"/>
</dbReference>
<feature type="transmembrane region" description="Helical" evidence="6">
    <location>
        <begin position="187"/>
        <end position="210"/>
    </location>
</feature>
<dbReference type="PANTHER" id="PTHR22950:SF703">
    <property type="entry name" value="AMINO ACID TRANSPORTER TRANSMEMBRANE DOMAIN-CONTAINING PROTEIN"/>
    <property type="match status" value="1"/>
</dbReference>
<feature type="transmembrane region" description="Helical" evidence="6">
    <location>
        <begin position="35"/>
        <end position="56"/>
    </location>
</feature>
<feature type="transmembrane region" description="Helical" evidence="6">
    <location>
        <begin position="161"/>
        <end position="181"/>
    </location>
</feature>
<proteinExistence type="predicted"/>
<keyword evidence="2 6" id="KW-0812">Transmembrane</keyword>
<feature type="transmembrane region" description="Helical" evidence="6">
    <location>
        <begin position="263"/>
        <end position="286"/>
    </location>
</feature>
<dbReference type="GO" id="GO:0015179">
    <property type="term" value="F:L-amino acid transmembrane transporter activity"/>
    <property type="evidence" value="ECO:0007669"/>
    <property type="project" value="TreeGrafter"/>
</dbReference>
<feature type="region of interest" description="Disordered" evidence="5">
    <location>
        <begin position="446"/>
        <end position="492"/>
    </location>
</feature>
<protein>
    <recommendedName>
        <fullName evidence="7">Amino acid transporter transmembrane domain-containing protein</fullName>
    </recommendedName>
</protein>
<dbReference type="InterPro" id="IPR013057">
    <property type="entry name" value="AA_transpt_TM"/>
</dbReference>
<dbReference type="EMBL" id="CAJPIZ010001003">
    <property type="protein sequence ID" value="CAG2102700.1"/>
    <property type="molecule type" value="Genomic_DNA"/>
</dbReference>
<dbReference type="PANTHER" id="PTHR22950">
    <property type="entry name" value="AMINO ACID TRANSPORTER"/>
    <property type="match status" value="1"/>
</dbReference>
<evidence type="ECO:0000256" key="6">
    <source>
        <dbReference type="SAM" id="Phobius"/>
    </source>
</evidence>
<sequence>MEDRKGRTNSYSVNSSNGSESGLTADNSLVHHGTLTVLTGTVFIIGEVAGGGILSLPHAVAEAGWLGLPLIALCCANAGLAGICLAKSWLILEERYPEYRVGLTRKPFSTIGYKAYGTWASVAVSLAMNLTRFGTSAAFLLIVSELLQGVMAGLNAGKAMNVGICSWVPVVGITLTPFMWLGSPADFWPAAYTAMLSTILGSILLLISLVNEAKKKVTETVYLMPTFENFFKAYGNILFAFGGASAFPNFQNDMKEKEKFPKAVIFGFGGLLILYITMPGMGYGVYGQDVHDNIIADLPNTGLTTAIIFCFLIHCYFAFLIIINPVLLELEEMLNIPKHFNAKRCIFRTVLMAALIFAAMSVPSFGVIITLIGGTTVTLMAFLMPPFFYFKLCADRSDSEWPERPRIAGLITRTRLLSLVVSTGLAQKSKVNQVLAQKTVGYESGGETFRSDQKQRTAVESMSDLNASQGQKSMSKNKVGGNKRTAAAGAQQQDVFNDGLQVQQKQRQKLDGIFGII</sequence>
<keyword evidence="9" id="KW-1185">Reference proteome</keyword>
<dbReference type="OrthoDB" id="655540at2759"/>
<evidence type="ECO:0000259" key="7">
    <source>
        <dbReference type="Pfam" id="PF01490"/>
    </source>
</evidence>
<evidence type="ECO:0000256" key="5">
    <source>
        <dbReference type="SAM" id="MobiDB-lite"/>
    </source>
</evidence>
<reference evidence="8" key="1">
    <citation type="submission" date="2020-11" db="EMBL/GenBank/DDBJ databases">
        <authorList>
            <person name="Tran Van P."/>
        </authorList>
    </citation>
    <scope>NUCLEOTIDE SEQUENCE</scope>
</reference>
<evidence type="ECO:0000256" key="1">
    <source>
        <dbReference type="ARBA" id="ARBA00004141"/>
    </source>
</evidence>